<sequence>MSPPAWIKALHVESKGKAVIQNDPLPKLRDDYLLVRVKAVGLNPTDWRQLTLGTEPGAKLGCDYAGVVEEVGSKLSKPFSKGDRVAGFAHGSNGSQHDDGAFGEYSVVKAGLAFRIPNNLSDQEAAVLGLGIATVGQGLYQALRLPLPTQPITEADFLFIYGGSTPTGLLGIQFAKLSGFTVVTTSSPKNFDYVKSSGADVVFDYKDADKCVADVRNFTRGRVRRAWDCVSTPETATVCAKVLSSDGGEESRYSSLIPVEPEVLTSVNPNIQSGFTVAYTAFGEQFGKWGRVNEARPEDYDFAKTFFEIARGLLEEGKLKPVRQLVNHGGQGLDGIIKGLDELKAGKVSAAKLVYTL</sequence>
<dbReference type="Gene3D" id="3.90.180.10">
    <property type="entry name" value="Medium-chain alcohol dehydrogenases, catalytic domain"/>
    <property type="match status" value="1"/>
</dbReference>
<accession>A0A024SKA2</accession>
<evidence type="ECO:0000256" key="2">
    <source>
        <dbReference type="ARBA" id="ARBA00023002"/>
    </source>
</evidence>
<dbReference type="GO" id="GO:0016651">
    <property type="term" value="F:oxidoreductase activity, acting on NAD(P)H"/>
    <property type="evidence" value="ECO:0007669"/>
    <property type="project" value="InterPro"/>
</dbReference>
<dbReference type="InterPro" id="IPR013149">
    <property type="entry name" value="ADH-like_C"/>
</dbReference>
<dbReference type="HOGENOM" id="CLU_026673_16_1_1"/>
<dbReference type="CDD" id="cd08249">
    <property type="entry name" value="enoyl_reductase_like"/>
    <property type="match status" value="1"/>
</dbReference>
<evidence type="ECO:0000256" key="1">
    <source>
        <dbReference type="ARBA" id="ARBA00008072"/>
    </source>
</evidence>
<proteinExistence type="inferred from homology"/>
<dbReference type="SUPFAM" id="SSF50129">
    <property type="entry name" value="GroES-like"/>
    <property type="match status" value="1"/>
</dbReference>
<dbReference type="InterPro" id="IPR013154">
    <property type="entry name" value="ADH-like_N"/>
</dbReference>
<evidence type="ECO:0000313" key="4">
    <source>
        <dbReference type="EMBL" id="ETS05348.1"/>
    </source>
</evidence>
<reference evidence="5" key="1">
    <citation type="journal article" date="2013" name="Ind. Biotechnol.">
        <title>Comparative genomics analysis of Trichoderma reesei strains.</title>
        <authorList>
            <person name="Koike H."/>
            <person name="Aerts A."/>
            <person name="LaButti K."/>
            <person name="Grigoriev I.V."/>
            <person name="Baker S.E."/>
        </authorList>
    </citation>
    <scope>NUCLEOTIDE SEQUENCE [LARGE SCALE GENOMIC DNA]</scope>
    <source>
        <strain evidence="5">ATCC 56765 / BCRC 32924 / NRRL 11460 / Rut C-30</strain>
    </source>
</reference>
<keyword evidence="2" id="KW-0560">Oxidoreductase</keyword>
<evidence type="ECO:0000259" key="3">
    <source>
        <dbReference type="SMART" id="SM00829"/>
    </source>
</evidence>
<dbReference type="PANTHER" id="PTHR45348">
    <property type="entry name" value="HYPOTHETICAL OXIDOREDUCTASE (EUROFUNG)"/>
    <property type="match status" value="1"/>
</dbReference>
<dbReference type="EMBL" id="KI911140">
    <property type="protein sequence ID" value="ETS05348.1"/>
    <property type="molecule type" value="Genomic_DNA"/>
</dbReference>
<dbReference type="Proteomes" id="UP000024376">
    <property type="component" value="Unassembled WGS sequence"/>
</dbReference>
<dbReference type="Gene3D" id="3.40.50.720">
    <property type="entry name" value="NAD(P)-binding Rossmann-like Domain"/>
    <property type="match status" value="1"/>
</dbReference>
<gene>
    <name evidence="4" type="ORF">M419DRAFT_72251</name>
</gene>
<evidence type="ECO:0000313" key="5">
    <source>
        <dbReference type="Proteomes" id="UP000024376"/>
    </source>
</evidence>
<feature type="domain" description="Enoyl reductase (ER)" evidence="3">
    <location>
        <begin position="16"/>
        <end position="355"/>
    </location>
</feature>
<dbReference type="SMART" id="SM00829">
    <property type="entry name" value="PKS_ER"/>
    <property type="match status" value="1"/>
</dbReference>
<dbReference type="InterPro" id="IPR011032">
    <property type="entry name" value="GroES-like_sf"/>
</dbReference>
<comment type="similarity">
    <text evidence="1">Belongs to the zinc-containing alcohol dehydrogenase family.</text>
</comment>
<dbReference type="InterPro" id="IPR036291">
    <property type="entry name" value="NAD(P)-bd_dom_sf"/>
</dbReference>
<organism evidence="4 5">
    <name type="scientific">Hypocrea jecorina (strain ATCC 56765 / BCRC 32924 / NRRL 11460 / Rut C-30)</name>
    <name type="common">Trichoderma reesei</name>
    <dbReference type="NCBI Taxonomy" id="1344414"/>
    <lineage>
        <taxon>Eukaryota</taxon>
        <taxon>Fungi</taxon>
        <taxon>Dikarya</taxon>
        <taxon>Ascomycota</taxon>
        <taxon>Pezizomycotina</taxon>
        <taxon>Sordariomycetes</taxon>
        <taxon>Hypocreomycetidae</taxon>
        <taxon>Hypocreales</taxon>
        <taxon>Hypocreaceae</taxon>
        <taxon>Trichoderma</taxon>
    </lineage>
</organism>
<protein>
    <submittedName>
        <fullName evidence="4">Alcohol dehydrogenase class-3</fullName>
    </submittedName>
</protein>
<dbReference type="OrthoDB" id="48317at2759"/>
<dbReference type="Pfam" id="PF08240">
    <property type="entry name" value="ADH_N"/>
    <property type="match status" value="1"/>
</dbReference>
<dbReference type="InterPro" id="IPR047122">
    <property type="entry name" value="Trans-enoyl_RdTase-like"/>
</dbReference>
<dbReference type="InterPro" id="IPR020843">
    <property type="entry name" value="ER"/>
</dbReference>
<dbReference type="PANTHER" id="PTHR45348:SF2">
    <property type="entry name" value="ZINC-TYPE ALCOHOL DEHYDROGENASE-LIKE PROTEIN C2E1P3.01"/>
    <property type="match status" value="1"/>
</dbReference>
<dbReference type="AlphaFoldDB" id="A0A024SKA2"/>
<dbReference type="Pfam" id="PF00107">
    <property type="entry name" value="ADH_zinc_N"/>
    <property type="match status" value="1"/>
</dbReference>
<dbReference type="KEGG" id="trr:M419DRAFT_72251"/>
<name>A0A024SKA2_HYPJR</name>
<dbReference type="SUPFAM" id="SSF51735">
    <property type="entry name" value="NAD(P)-binding Rossmann-fold domains"/>
    <property type="match status" value="1"/>
</dbReference>